<dbReference type="Proteomes" id="UP000076532">
    <property type="component" value="Unassembled WGS sequence"/>
</dbReference>
<proteinExistence type="predicted"/>
<accession>A0A166BL46</accession>
<keyword evidence="2" id="KW-1185">Reference proteome</keyword>
<gene>
    <name evidence="1" type="ORF">FIBSPDRAFT_961199</name>
</gene>
<evidence type="ECO:0000313" key="2">
    <source>
        <dbReference type="Proteomes" id="UP000076532"/>
    </source>
</evidence>
<evidence type="ECO:0000313" key="1">
    <source>
        <dbReference type="EMBL" id="KZP12754.1"/>
    </source>
</evidence>
<dbReference type="EMBL" id="KV417643">
    <property type="protein sequence ID" value="KZP12754.1"/>
    <property type="molecule type" value="Genomic_DNA"/>
</dbReference>
<reference evidence="1 2" key="1">
    <citation type="journal article" date="2016" name="Mol. Biol. Evol.">
        <title>Comparative Genomics of Early-Diverging Mushroom-Forming Fungi Provides Insights into the Origins of Lignocellulose Decay Capabilities.</title>
        <authorList>
            <person name="Nagy L.G."/>
            <person name="Riley R."/>
            <person name="Tritt A."/>
            <person name="Adam C."/>
            <person name="Daum C."/>
            <person name="Floudas D."/>
            <person name="Sun H."/>
            <person name="Yadav J.S."/>
            <person name="Pangilinan J."/>
            <person name="Larsson K.H."/>
            <person name="Matsuura K."/>
            <person name="Barry K."/>
            <person name="Labutti K."/>
            <person name="Kuo R."/>
            <person name="Ohm R.A."/>
            <person name="Bhattacharya S.S."/>
            <person name="Shirouzu T."/>
            <person name="Yoshinaga Y."/>
            <person name="Martin F.M."/>
            <person name="Grigoriev I.V."/>
            <person name="Hibbett D.S."/>
        </authorList>
    </citation>
    <scope>NUCLEOTIDE SEQUENCE [LARGE SCALE GENOMIC DNA]</scope>
    <source>
        <strain evidence="1 2">CBS 109695</strain>
    </source>
</reference>
<dbReference type="AlphaFoldDB" id="A0A166BL46"/>
<sequence>MARVSGPNAAARQEREVVKKPLNIQWPTEDGEMLYVIREELDIYVERVIELKIDAPQSQVSPKDIEFNDQFDIEMRAFRDNLVTAE</sequence>
<protein>
    <submittedName>
        <fullName evidence="1">Uncharacterized protein</fullName>
    </submittedName>
</protein>
<name>A0A166BL46_9AGAM</name>
<organism evidence="1 2">
    <name type="scientific">Athelia psychrophila</name>
    <dbReference type="NCBI Taxonomy" id="1759441"/>
    <lineage>
        <taxon>Eukaryota</taxon>
        <taxon>Fungi</taxon>
        <taxon>Dikarya</taxon>
        <taxon>Basidiomycota</taxon>
        <taxon>Agaricomycotina</taxon>
        <taxon>Agaricomycetes</taxon>
        <taxon>Agaricomycetidae</taxon>
        <taxon>Atheliales</taxon>
        <taxon>Atheliaceae</taxon>
        <taxon>Athelia</taxon>
    </lineage>
</organism>